<keyword evidence="4 6" id="KW-0456">Lyase</keyword>
<feature type="binding site" evidence="4">
    <location>
        <position position="322"/>
    </location>
    <ligand>
        <name>(6S)-NADPHX</name>
        <dbReference type="ChEBI" id="CHEBI:64076"/>
    </ligand>
</feature>
<dbReference type="CDD" id="cd01171">
    <property type="entry name" value="YXKO-related"/>
    <property type="match status" value="1"/>
</dbReference>
<dbReference type="PANTHER" id="PTHR12592">
    <property type="entry name" value="ATP-DEPENDENT (S)-NAD(P)H-HYDRATE DEHYDRATASE FAMILY MEMBER"/>
    <property type="match status" value="1"/>
</dbReference>
<dbReference type="EMBL" id="JAHLOQ010000030">
    <property type="protein sequence ID" value="MBU5336856.1"/>
    <property type="molecule type" value="Genomic_DNA"/>
</dbReference>
<evidence type="ECO:0000256" key="4">
    <source>
        <dbReference type="HAMAP-Rule" id="MF_01965"/>
    </source>
</evidence>
<evidence type="ECO:0000256" key="6">
    <source>
        <dbReference type="PIRNR" id="PIRNR017184"/>
    </source>
</evidence>
<organism evidence="9 10">
    <name type="scientific">Intestinibacter bartlettii</name>
    <dbReference type="NCBI Taxonomy" id="261299"/>
    <lineage>
        <taxon>Bacteria</taxon>
        <taxon>Bacillati</taxon>
        <taxon>Bacillota</taxon>
        <taxon>Clostridia</taxon>
        <taxon>Peptostreptococcales</taxon>
        <taxon>Peptostreptococcaceae</taxon>
        <taxon>Intestinibacter</taxon>
    </lineage>
</organism>
<comment type="similarity">
    <text evidence="4">Belongs to the NnrD/CARKD family.</text>
</comment>
<comment type="function">
    <text evidence="6">Bifunctional enzyme that catalyzes the epimerization of the S- and R-forms of NAD(P)HX and the dehydration of the S-form of NAD(P)HX at the expense of ADP, which is converted to AMP. This allows the repair of both epimers of NAD(P)HX, a damaged form of NAD(P)H that is a result of enzymatic or heat-dependent hydration.</text>
</comment>
<keyword evidence="10" id="KW-1185">Reference proteome</keyword>
<dbReference type="NCBIfam" id="TIGR00197">
    <property type="entry name" value="yjeF_nterm"/>
    <property type="match status" value="1"/>
</dbReference>
<feature type="binding site" evidence="4">
    <location>
        <position position="439"/>
    </location>
    <ligand>
        <name>(6S)-NADPHX</name>
        <dbReference type="ChEBI" id="CHEBI:64076"/>
    </ligand>
</feature>
<keyword evidence="5 6" id="KW-0479">Metal-binding</keyword>
<evidence type="ECO:0000256" key="3">
    <source>
        <dbReference type="ARBA" id="ARBA00023268"/>
    </source>
</evidence>
<evidence type="ECO:0000256" key="1">
    <source>
        <dbReference type="ARBA" id="ARBA00022741"/>
    </source>
</evidence>
<comment type="subunit">
    <text evidence="4">Homotetramer.</text>
</comment>
<feature type="binding site" evidence="4">
    <location>
        <position position="438"/>
    </location>
    <ligand>
        <name>AMP</name>
        <dbReference type="ChEBI" id="CHEBI:456215"/>
    </ligand>
</feature>
<feature type="binding site" evidence="5">
    <location>
        <position position="126"/>
    </location>
    <ligand>
        <name>K(+)</name>
        <dbReference type="ChEBI" id="CHEBI:29103"/>
    </ligand>
</feature>
<keyword evidence="2 4" id="KW-0067">ATP-binding</keyword>
<feature type="binding site" evidence="5">
    <location>
        <position position="56"/>
    </location>
    <ligand>
        <name>K(+)</name>
        <dbReference type="ChEBI" id="CHEBI:29103"/>
    </ligand>
</feature>
<feature type="domain" description="YjeF C-terminal" evidence="7">
    <location>
        <begin position="226"/>
        <end position="496"/>
    </location>
</feature>
<comment type="similarity">
    <text evidence="5">Belongs to the NnrE/AIBP family.</text>
</comment>
<reference evidence="9 10" key="1">
    <citation type="submission" date="2021-06" db="EMBL/GenBank/DDBJ databases">
        <authorList>
            <person name="Sun Q."/>
            <person name="Li D."/>
        </authorList>
    </citation>
    <scope>NUCLEOTIDE SEQUENCE [LARGE SCALE GENOMIC DNA]</scope>
    <source>
        <strain evidence="9 10">N19</strain>
    </source>
</reference>
<keyword evidence="5 6" id="KW-0630">Potassium</keyword>
<dbReference type="Proteomes" id="UP001196301">
    <property type="component" value="Unassembled WGS sequence"/>
</dbReference>
<dbReference type="PANTHER" id="PTHR12592:SF0">
    <property type="entry name" value="ATP-DEPENDENT (S)-NAD(P)H-HYDRATE DEHYDRATASE"/>
    <property type="match status" value="1"/>
</dbReference>
<dbReference type="Pfam" id="PF01256">
    <property type="entry name" value="Carb_kinase"/>
    <property type="match status" value="1"/>
</dbReference>
<gene>
    <name evidence="5" type="primary">nnrE</name>
    <name evidence="4" type="synonym">nnrD</name>
    <name evidence="9" type="ORF">KQI20_10430</name>
</gene>
<keyword evidence="4 6" id="KW-0521">NADP</keyword>
<feature type="binding site" evidence="4">
    <location>
        <begin position="410"/>
        <end position="414"/>
    </location>
    <ligand>
        <name>AMP</name>
        <dbReference type="ChEBI" id="CHEBI:456215"/>
    </ligand>
</feature>
<dbReference type="InterPro" id="IPR004443">
    <property type="entry name" value="YjeF_N_dom"/>
</dbReference>
<evidence type="ECO:0000256" key="2">
    <source>
        <dbReference type="ARBA" id="ARBA00022840"/>
    </source>
</evidence>
<evidence type="ECO:0000313" key="10">
    <source>
        <dbReference type="Proteomes" id="UP001196301"/>
    </source>
</evidence>
<feature type="binding site" evidence="5">
    <location>
        <position position="162"/>
    </location>
    <ligand>
        <name>K(+)</name>
        <dbReference type="ChEBI" id="CHEBI:29103"/>
    </ligand>
</feature>
<dbReference type="EC" id="4.2.1.136" evidence="6"/>
<feature type="binding site" evidence="5">
    <location>
        <position position="159"/>
    </location>
    <ligand>
        <name>(6S)-NADPHX</name>
        <dbReference type="ChEBI" id="CHEBI:64076"/>
    </ligand>
</feature>
<evidence type="ECO:0000259" key="7">
    <source>
        <dbReference type="PROSITE" id="PS51383"/>
    </source>
</evidence>
<dbReference type="PROSITE" id="PS51385">
    <property type="entry name" value="YJEF_N"/>
    <property type="match status" value="1"/>
</dbReference>
<comment type="cofactor">
    <cofactor evidence="5 6">
        <name>K(+)</name>
        <dbReference type="ChEBI" id="CHEBI:29103"/>
    </cofactor>
    <text evidence="5 6">Binds 1 potassium ion per subunit.</text>
</comment>
<comment type="catalytic activity">
    <reaction evidence="5 6">
        <text>(6R)-NADPHX = (6S)-NADPHX</text>
        <dbReference type="Rhea" id="RHEA:32227"/>
        <dbReference type="ChEBI" id="CHEBI:64076"/>
        <dbReference type="ChEBI" id="CHEBI:64077"/>
        <dbReference type="EC" id="5.1.99.6"/>
    </reaction>
</comment>
<name>A0ABS6E038_9FIRM</name>
<dbReference type="EC" id="5.1.99.6" evidence="6"/>
<dbReference type="HAMAP" id="MF_01965">
    <property type="entry name" value="NADHX_dehydratase"/>
    <property type="match status" value="1"/>
</dbReference>
<dbReference type="Pfam" id="PF03853">
    <property type="entry name" value="YjeF_N"/>
    <property type="match status" value="1"/>
</dbReference>
<feature type="domain" description="YjeF N-terminal" evidence="8">
    <location>
        <begin position="9"/>
        <end position="216"/>
    </location>
</feature>
<comment type="catalytic activity">
    <reaction evidence="4 6">
        <text>(6S)-NADHX + ADP = AMP + phosphate + NADH + H(+)</text>
        <dbReference type="Rhea" id="RHEA:32223"/>
        <dbReference type="ChEBI" id="CHEBI:15378"/>
        <dbReference type="ChEBI" id="CHEBI:43474"/>
        <dbReference type="ChEBI" id="CHEBI:57945"/>
        <dbReference type="ChEBI" id="CHEBI:64074"/>
        <dbReference type="ChEBI" id="CHEBI:456215"/>
        <dbReference type="ChEBI" id="CHEBI:456216"/>
        <dbReference type="EC" id="4.2.1.136"/>
    </reaction>
</comment>
<dbReference type="InterPro" id="IPR030677">
    <property type="entry name" value="Nnr"/>
</dbReference>
<comment type="function">
    <text evidence="4">Catalyzes the dehydration of the S-form of NAD(P)HX at the expense of ADP, which is converted to AMP. Together with NAD(P)HX epimerase, which catalyzes the epimerization of the S- and R-forms, the enzyme allows the repair of both epimers of NAD(P)HX, a damaged form of NAD(P)H that is a result of enzymatic or heat-dependent hydration.</text>
</comment>
<keyword evidence="3" id="KW-0511">Multifunctional enzyme</keyword>
<evidence type="ECO:0000259" key="8">
    <source>
        <dbReference type="PROSITE" id="PS51385"/>
    </source>
</evidence>
<comment type="cofactor">
    <cofactor evidence="4">
        <name>Mg(2+)</name>
        <dbReference type="ChEBI" id="CHEBI:18420"/>
    </cofactor>
</comment>
<proteinExistence type="inferred from homology"/>
<feature type="binding site" evidence="5">
    <location>
        <begin position="130"/>
        <end position="136"/>
    </location>
    <ligand>
        <name>(6S)-NADPHX</name>
        <dbReference type="ChEBI" id="CHEBI:64076"/>
    </ligand>
</feature>
<dbReference type="PROSITE" id="PS51383">
    <property type="entry name" value="YJEF_C_3"/>
    <property type="match status" value="1"/>
</dbReference>
<protein>
    <recommendedName>
        <fullName evidence="6">Bifunctional NAD(P)H-hydrate repair enzyme</fullName>
    </recommendedName>
    <alternativeName>
        <fullName evidence="6">Nicotinamide nucleotide repair protein</fullName>
    </alternativeName>
    <domain>
        <recommendedName>
            <fullName evidence="6">ADP-dependent (S)-NAD(P)H-hydrate dehydratase</fullName>
            <ecNumber evidence="6">4.2.1.136</ecNumber>
        </recommendedName>
        <alternativeName>
            <fullName evidence="6">ADP-dependent NAD(P)HX dehydratase</fullName>
        </alternativeName>
    </domain>
    <domain>
        <recommendedName>
            <fullName evidence="6">NAD(P)H-hydrate epimerase</fullName>
            <ecNumber evidence="6">5.1.99.6</ecNumber>
        </recommendedName>
    </domain>
</protein>
<dbReference type="NCBIfam" id="TIGR00196">
    <property type="entry name" value="yjeF_cterm"/>
    <property type="match status" value="1"/>
</dbReference>
<dbReference type="PIRSF" id="PIRSF017184">
    <property type="entry name" value="Nnr"/>
    <property type="match status" value="1"/>
</dbReference>
<comment type="catalytic activity">
    <reaction evidence="5 6">
        <text>(6R)-NADHX = (6S)-NADHX</text>
        <dbReference type="Rhea" id="RHEA:32215"/>
        <dbReference type="ChEBI" id="CHEBI:64074"/>
        <dbReference type="ChEBI" id="CHEBI:64075"/>
        <dbReference type="EC" id="5.1.99.6"/>
    </reaction>
</comment>
<feature type="binding site" evidence="5">
    <location>
        <position position="141"/>
    </location>
    <ligand>
        <name>(6S)-NADPHX</name>
        <dbReference type="ChEBI" id="CHEBI:64076"/>
    </ligand>
</feature>
<keyword evidence="4 6" id="KW-0520">NAD</keyword>
<keyword evidence="5 6" id="KW-0413">Isomerase</keyword>
<evidence type="ECO:0000256" key="5">
    <source>
        <dbReference type="HAMAP-Rule" id="MF_01966"/>
    </source>
</evidence>
<accession>A0ABS6E038</accession>
<comment type="caution">
    <text evidence="9">The sequence shown here is derived from an EMBL/GenBank/DDBJ whole genome shotgun (WGS) entry which is preliminary data.</text>
</comment>
<comment type="function">
    <text evidence="5">Catalyzes the epimerization of the S- and R-forms of NAD(P)HX, a damaged form of NAD(P)H that is a result of enzymatic or heat-dependent hydration. This is a prerequisite for the S-specific NAD(P)H-hydrate dehydratase to allow the repair of both epimers of NAD(P)HX.</text>
</comment>
<sequence>MRIGTSNSTKLLDNACVNEYKIPLIVMMENAVLAAFKHMDIANNQKYVIVSGVGNNGGDGLGIARQLKAHGKEVDVFIVGNIEKMSECSKINYNILKAMDISTNIIDKENLDYLKSKIKNSDVVVDCIFGTGLERDIKGIYYDVIDIINQNKNKTYSIDVPSGINATTGDILGICIDADKTISFEFYKRGFLKYATKEFIGEVIVEHIGIPKYILDKYDDKEYITDIELIKENIKIKNKFSFKSDFGKVAIFAGSRGFTGAAYIATQAAVKSGSGLTTLISDSYVQNIASQKLCEAMTLDIDEDEKVKKLIKGCDAIGFGCGMGDNEVTYNKLEYVLKNTTCTIIIDADGLNILKQKKELLENNPDRIIITPHLGEMARLTGYPIDYIRDNKVDVAKEFAKKYKLIVLLKGYETVITDGEYTYINPTGNAAMANGGMGDTLLGIITSFVGQGMTNLMATVCGAYIHGYIGDTLSKKLYTVNATDIISSIPKIIKFFQK</sequence>
<keyword evidence="1 4" id="KW-0547">Nucleotide-binding</keyword>
<comment type="similarity">
    <text evidence="6">In the N-terminal section; belongs to the NnrE/AIBP family.</text>
</comment>
<feature type="binding site" evidence="4">
    <location>
        <position position="373"/>
    </location>
    <ligand>
        <name>(6S)-NADPHX</name>
        <dbReference type="ChEBI" id="CHEBI:64076"/>
    </ligand>
</feature>
<feature type="binding site" evidence="4">
    <location>
        <position position="261"/>
    </location>
    <ligand>
        <name>(6S)-NADPHX</name>
        <dbReference type="ChEBI" id="CHEBI:64076"/>
    </ligand>
</feature>
<comment type="similarity">
    <text evidence="6">In the C-terminal section; belongs to the NnrD/CARKD family.</text>
</comment>
<evidence type="ECO:0000313" key="9">
    <source>
        <dbReference type="EMBL" id="MBU5336856.1"/>
    </source>
</evidence>
<feature type="binding site" evidence="5">
    <location>
        <begin position="55"/>
        <end position="59"/>
    </location>
    <ligand>
        <name>(6S)-NADPHX</name>
        <dbReference type="ChEBI" id="CHEBI:64076"/>
    </ligand>
</feature>
<dbReference type="InterPro" id="IPR000631">
    <property type="entry name" value="CARKD"/>
</dbReference>
<dbReference type="RefSeq" id="WP_216570721.1">
    <property type="nucleotide sequence ID" value="NZ_JAHLOQ010000030.1"/>
</dbReference>
<comment type="catalytic activity">
    <reaction evidence="4 6">
        <text>(6S)-NADPHX + ADP = AMP + phosphate + NADPH + H(+)</text>
        <dbReference type="Rhea" id="RHEA:32235"/>
        <dbReference type="ChEBI" id="CHEBI:15378"/>
        <dbReference type="ChEBI" id="CHEBI:43474"/>
        <dbReference type="ChEBI" id="CHEBI:57783"/>
        <dbReference type="ChEBI" id="CHEBI:64076"/>
        <dbReference type="ChEBI" id="CHEBI:456215"/>
        <dbReference type="ChEBI" id="CHEBI:456216"/>
        <dbReference type="EC" id="4.2.1.136"/>
    </reaction>
</comment>
<dbReference type="HAMAP" id="MF_01966">
    <property type="entry name" value="NADHX_epimerase"/>
    <property type="match status" value="1"/>
</dbReference>